<dbReference type="GeneID" id="27900534"/>
<dbReference type="AlphaFoldDB" id="N1QHZ8"/>
<protein>
    <submittedName>
        <fullName evidence="6">RmlC-like cupin</fullName>
    </submittedName>
</protein>
<dbReference type="Proteomes" id="UP000016931">
    <property type="component" value="Unassembled WGS sequence"/>
</dbReference>
<comment type="similarity">
    <text evidence="1 2">Belongs to the pirin family.</text>
</comment>
<keyword evidence="7" id="KW-1185">Reference proteome</keyword>
<dbReference type="Gene3D" id="2.60.120.10">
    <property type="entry name" value="Jelly Rolls"/>
    <property type="match status" value="2"/>
</dbReference>
<evidence type="ECO:0000313" key="7">
    <source>
        <dbReference type="Proteomes" id="UP000016931"/>
    </source>
</evidence>
<evidence type="ECO:0000256" key="1">
    <source>
        <dbReference type="ARBA" id="ARBA00008416"/>
    </source>
</evidence>
<dbReference type="EMBL" id="KB456260">
    <property type="protein sequence ID" value="EMF16876.1"/>
    <property type="molecule type" value="Genomic_DNA"/>
</dbReference>
<dbReference type="RefSeq" id="XP_016764997.1">
    <property type="nucleotide sequence ID" value="XM_016903397.1"/>
</dbReference>
<evidence type="ECO:0000256" key="3">
    <source>
        <dbReference type="SAM" id="SignalP"/>
    </source>
</evidence>
<dbReference type="CDD" id="cd02247">
    <property type="entry name" value="cupin_pirin_C"/>
    <property type="match status" value="1"/>
</dbReference>
<dbReference type="InterPro" id="IPR003829">
    <property type="entry name" value="Pirin_N_dom"/>
</dbReference>
<dbReference type="InterPro" id="IPR014710">
    <property type="entry name" value="RmlC-like_jellyroll"/>
</dbReference>
<dbReference type="HOGENOM" id="CLU_045717_0_2_1"/>
<keyword evidence="3" id="KW-0732">Signal</keyword>
<dbReference type="InterPro" id="IPR012093">
    <property type="entry name" value="Pirin"/>
</dbReference>
<gene>
    <name evidence="6" type="ORF">SEPMUDRAFT_146002</name>
</gene>
<dbReference type="InterPro" id="IPR011051">
    <property type="entry name" value="RmlC_Cupin_sf"/>
</dbReference>
<sequence length="377" mass="41620">MKLLFSIILTITLSLYFTQQDSIKEYMRSVLHSTRAFHHLSKNFHNFSKPLSNMANTTKWVGYPVIPPEDPSLNAANPKARGILKTFEAIEQAEGAGATVRRSIGTPRLRNFTPFLMLDHFSVAPPAGFPDHPHRGQETITYLLSGGVDHEDFTGEKGTLFAGDLQFMTAGKGTVHAEMPHDNGDGSANVGLQLWVDLPKELKFCEPRYRDLRGSEIPIAKSDDGKVTVKVISGRSYGVDSLQELAYTPVWILDVTISPGGRIAQPIPAGWNSFAYTLEGTTIWDTGATTQAVEKYHNTVFEQKGDQVIASVPESAKENARFILVAGMPLSQPIVQYGPFVLTDPTQVRQAVMDYSTFVNGFERAEGWQSEIGQRAM</sequence>
<dbReference type="STRING" id="692275.N1QHZ8"/>
<feature type="domain" description="Pirin N-terminal" evidence="4">
    <location>
        <begin position="99"/>
        <end position="196"/>
    </location>
</feature>
<proteinExistence type="inferred from homology"/>
<accession>N1QHZ8</accession>
<dbReference type="SUPFAM" id="SSF51182">
    <property type="entry name" value="RmlC-like cupins"/>
    <property type="match status" value="1"/>
</dbReference>
<dbReference type="CDD" id="cd02909">
    <property type="entry name" value="cupin_pirin_N"/>
    <property type="match status" value="1"/>
</dbReference>
<dbReference type="eggNOG" id="ENOG502QQ5A">
    <property type="taxonomic scope" value="Eukaryota"/>
</dbReference>
<dbReference type="OMA" id="TPWHPHR"/>
<feature type="chain" id="PRO_5004110352" evidence="3">
    <location>
        <begin position="21"/>
        <end position="377"/>
    </location>
</feature>
<evidence type="ECO:0000259" key="4">
    <source>
        <dbReference type="Pfam" id="PF02678"/>
    </source>
</evidence>
<dbReference type="Pfam" id="PF05726">
    <property type="entry name" value="Pirin_C"/>
    <property type="match status" value="1"/>
</dbReference>
<dbReference type="Pfam" id="PF02678">
    <property type="entry name" value="Pirin"/>
    <property type="match status" value="1"/>
</dbReference>
<dbReference type="OrthoDB" id="198735at2759"/>
<name>N1QHZ8_SPHMS</name>
<feature type="signal peptide" evidence="3">
    <location>
        <begin position="1"/>
        <end position="20"/>
    </location>
</feature>
<evidence type="ECO:0000259" key="5">
    <source>
        <dbReference type="Pfam" id="PF05726"/>
    </source>
</evidence>
<feature type="domain" description="Pirin C-terminal" evidence="5">
    <location>
        <begin position="253"/>
        <end position="358"/>
    </location>
</feature>
<evidence type="ECO:0000313" key="6">
    <source>
        <dbReference type="EMBL" id="EMF16876.1"/>
    </source>
</evidence>
<evidence type="ECO:0000256" key="2">
    <source>
        <dbReference type="RuleBase" id="RU003457"/>
    </source>
</evidence>
<dbReference type="PANTHER" id="PTHR13903:SF8">
    <property type="entry name" value="PIRIN"/>
    <property type="match status" value="1"/>
</dbReference>
<dbReference type="InterPro" id="IPR008778">
    <property type="entry name" value="Pirin_C_dom"/>
</dbReference>
<organism evidence="6 7">
    <name type="scientific">Sphaerulina musiva (strain SO2202)</name>
    <name type="common">Poplar stem canker fungus</name>
    <name type="synonym">Septoria musiva</name>
    <dbReference type="NCBI Taxonomy" id="692275"/>
    <lineage>
        <taxon>Eukaryota</taxon>
        <taxon>Fungi</taxon>
        <taxon>Dikarya</taxon>
        <taxon>Ascomycota</taxon>
        <taxon>Pezizomycotina</taxon>
        <taxon>Dothideomycetes</taxon>
        <taxon>Dothideomycetidae</taxon>
        <taxon>Mycosphaerellales</taxon>
        <taxon>Mycosphaerellaceae</taxon>
        <taxon>Sphaerulina</taxon>
    </lineage>
</organism>
<dbReference type="PANTHER" id="PTHR13903">
    <property type="entry name" value="PIRIN-RELATED"/>
    <property type="match status" value="1"/>
</dbReference>
<reference evidence="6 7" key="1">
    <citation type="journal article" date="2012" name="PLoS Pathog.">
        <title>Diverse lifestyles and strategies of plant pathogenesis encoded in the genomes of eighteen Dothideomycetes fungi.</title>
        <authorList>
            <person name="Ohm R.A."/>
            <person name="Feau N."/>
            <person name="Henrissat B."/>
            <person name="Schoch C.L."/>
            <person name="Horwitz B.A."/>
            <person name="Barry K.W."/>
            <person name="Condon B.J."/>
            <person name="Copeland A.C."/>
            <person name="Dhillon B."/>
            <person name="Glaser F."/>
            <person name="Hesse C.N."/>
            <person name="Kosti I."/>
            <person name="LaButti K."/>
            <person name="Lindquist E.A."/>
            <person name="Lucas S."/>
            <person name="Salamov A.A."/>
            <person name="Bradshaw R.E."/>
            <person name="Ciuffetti L."/>
            <person name="Hamelin R.C."/>
            <person name="Kema G.H.J."/>
            <person name="Lawrence C."/>
            <person name="Scott J.A."/>
            <person name="Spatafora J.W."/>
            <person name="Turgeon B.G."/>
            <person name="de Wit P.J.G.M."/>
            <person name="Zhong S."/>
            <person name="Goodwin S.B."/>
            <person name="Grigoriev I.V."/>
        </authorList>
    </citation>
    <scope>NUCLEOTIDE SEQUENCE [LARGE SCALE GENOMIC DNA]</scope>
    <source>
        <strain evidence="6 7">SO2202</strain>
    </source>
</reference>